<evidence type="ECO:0000259" key="6">
    <source>
        <dbReference type="Pfam" id="PF00535"/>
    </source>
</evidence>
<keyword evidence="4 5" id="KW-0472">Membrane</keyword>
<gene>
    <name evidence="8" type="ORF">ABA31_23080</name>
</gene>
<keyword evidence="3 5" id="KW-1133">Transmembrane helix</keyword>
<dbReference type="Pfam" id="PF00535">
    <property type="entry name" value="Glycos_transf_2"/>
    <property type="match status" value="1"/>
</dbReference>
<accession>A0AA87UY29</accession>
<sequence>MAVVVIPALEPDERLVALVEQLAPRAVVIVDDGSGPAAGPILAAARELGATVLRHPGNRGKGAALRTAIDHVRAAHPGQHVVTADCDGQHRPADIAAVEAAIAPGTIVLGERRLTGASAPMRSRIGNAASRALFALASGVMVADAQTGLRGIPADALDWVRTVPGDRFEHEQRVLLEAARRRLPLVGVPIAAVYLDGNASSHFRPLTDSVRVVAPLLAPLARFAALGIGCLALDALLVVVLAAAIGSAGVAAVLARLGTATVHFLAGRRWVFGAAGPLREQLRRYALLAAGTVLVGAIGLELAVAAGAALLPAKLAIDAALAVLTYLAQRFGVFIAEQRPRRPAAATATAPIRPTAPRLELP</sequence>
<dbReference type="GO" id="GO:0006487">
    <property type="term" value="P:protein N-linked glycosylation"/>
    <property type="evidence" value="ECO:0007669"/>
    <property type="project" value="TreeGrafter"/>
</dbReference>
<dbReference type="Pfam" id="PF04138">
    <property type="entry name" value="GtrA_DPMS_TM"/>
    <property type="match status" value="1"/>
</dbReference>
<organism evidence="8 9">
    <name type="scientific">Agrococcus baldri</name>
    <dbReference type="NCBI Taxonomy" id="153730"/>
    <lineage>
        <taxon>Bacteria</taxon>
        <taxon>Bacillati</taxon>
        <taxon>Actinomycetota</taxon>
        <taxon>Actinomycetes</taxon>
        <taxon>Micrococcales</taxon>
        <taxon>Microbacteriaceae</taxon>
        <taxon>Agrococcus</taxon>
    </lineage>
</organism>
<dbReference type="SUPFAM" id="SSF53448">
    <property type="entry name" value="Nucleotide-diphospho-sugar transferases"/>
    <property type="match status" value="1"/>
</dbReference>
<comment type="subcellular location">
    <subcellularLocation>
        <location evidence="1">Membrane</location>
        <topology evidence="1">Multi-pass membrane protein</topology>
    </subcellularLocation>
</comment>
<keyword evidence="9" id="KW-1185">Reference proteome</keyword>
<dbReference type="EMBL" id="BJUU01000016">
    <property type="protein sequence ID" value="GEK80957.1"/>
    <property type="molecule type" value="Genomic_DNA"/>
</dbReference>
<dbReference type="RefSeq" id="WP_146795676.1">
    <property type="nucleotide sequence ID" value="NZ_BJUU01000016.1"/>
</dbReference>
<evidence type="ECO:0000313" key="9">
    <source>
        <dbReference type="Proteomes" id="UP000321749"/>
    </source>
</evidence>
<evidence type="ECO:0000256" key="3">
    <source>
        <dbReference type="ARBA" id="ARBA00022989"/>
    </source>
</evidence>
<dbReference type="PANTHER" id="PTHR10859">
    <property type="entry name" value="GLYCOSYL TRANSFERASE"/>
    <property type="match status" value="1"/>
</dbReference>
<dbReference type="InterPro" id="IPR001173">
    <property type="entry name" value="Glyco_trans_2-like"/>
</dbReference>
<feature type="domain" description="Glycosyltransferase 2-like" evidence="6">
    <location>
        <begin position="12"/>
        <end position="113"/>
    </location>
</feature>
<evidence type="ECO:0000313" key="8">
    <source>
        <dbReference type="EMBL" id="GEK80957.1"/>
    </source>
</evidence>
<dbReference type="GO" id="GO:0000271">
    <property type="term" value="P:polysaccharide biosynthetic process"/>
    <property type="evidence" value="ECO:0007669"/>
    <property type="project" value="InterPro"/>
</dbReference>
<reference evidence="8 9" key="1">
    <citation type="submission" date="2019-07" db="EMBL/GenBank/DDBJ databases">
        <title>Whole genome shotgun sequence of Agrococcus baldri NBRC 103055.</title>
        <authorList>
            <person name="Hosoyama A."/>
            <person name="Uohara A."/>
            <person name="Ohji S."/>
            <person name="Ichikawa N."/>
        </authorList>
    </citation>
    <scope>NUCLEOTIDE SEQUENCE [LARGE SCALE GENOMIC DNA]</scope>
    <source>
        <strain evidence="8 9">NBRC 103055</strain>
    </source>
</reference>
<proteinExistence type="predicted"/>
<dbReference type="Proteomes" id="UP000321749">
    <property type="component" value="Unassembled WGS sequence"/>
</dbReference>
<evidence type="ECO:0000256" key="4">
    <source>
        <dbReference type="ARBA" id="ARBA00023136"/>
    </source>
</evidence>
<protein>
    <submittedName>
        <fullName evidence="8">Polysaccharide synthesis protein GtrA</fullName>
    </submittedName>
</protein>
<dbReference type="GO" id="GO:0016020">
    <property type="term" value="C:membrane"/>
    <property type="evidence" value="ECO:0007669"/>
    <property type="project" value="UniProtKB-SubCell"/>
</dbReference>
<dbReference type="AlphaFoldDB" id="A0AA87UY29"/>
<dbReference type="PANTHER" id="PTHR10859:SF114">
    <property type="entry name" value="DOLICHOL-PHOSPHATE MANNOSYLTRANSFERASE"/>
    <property type="match status" value="1"/>
</dbReference>
<name>A0AA87UY29_9MICO</name>
<dbReference type="InterPro" id="IPR007267">
    <property type="entry name" value="GtrA_DPMS_TM"/>
</dbReference>
<keyword evidence="2 5" id="KW-0812">Transmembrane</keyword>
<evidence type="ECO:0000256" key="1">
    <source>
        <dbReference type="ARBA" id="ARBA00004141"/>
    </source>
</evidence>
<comment type="caution">
    <text evidence="8">The sequence shown here is derived from an EMBL/GenBank/DDBJ whole genome shotgun (WGS) entry which is preliminary data.</text>
</comment>
<evidence type="ECO:0000256" key="5">
    <source>
        <dbReference type="SAM" id="Phobius"/>
    </source>
</evidence>
<dbReference type="Gene3D" id="3.90.550.10">
    <property type="entry name" value="Spore Coat Polysaccharide Biosynthesis Protein SpsA, Chain A"/>
    <property type="match status" value="1"/>
</dbReference>
<evidence type="ECO:0000256" key="2">
    <source>
        <dbReference type="ARBA" id="ARBA00022692"/>
    </source>
</evidence>
<evidence type="ECO:0000259" key="7">
    <source>
        <dbReference type="Pfam" id="PF04138"/>
    </source>
</evidence>
<feature type="transmembrane region" description="Helical" evidence="5">
    <location>
        <begin position="315"/>
        <end position="336"/>
    </location>
</feature>
<feature type="domain" description="GtrA/DPMS transmembrane" evidence="7">
    <location>
        <begin position="222"/>
        <end position="334"/>
    </location>
</feature>
<dbReference type="CDD" id="cd04179">
    <property type="entry name" value="DPM_DPG-synthase_like"/>
    <property type="match status" value="1"/>
</dbReference>
<feature type="transmembrane region" description="Helical" evidence="5">
    <location>
        <begin position="287"/>
        <end position="309"/>
    </location>
</feature>
<dbReference type="InterPro" id="IPR029044">
    <property type="entry name" value="Nucleotide-diphossugar_trans"/>
</dbReference>